<feature type="domain" description="Acyl-CoA dehydrogenase/oxidase C-terminal" evidence="8">
    <location>
        <begin position="228"/>
        <end position="376"/>
    </location>
</feature>
<accession>A0A051TU80</accession>
<comment type="catalytic activity">
    <reaction evidence="6">
        <text>a 2,3-saturated acyl-CoA + A = a 2,3-dehydroacyl-CoA + AH2</text>
        <dbReference type="Rhea" id="RHEA:48608"/>
        <dbReference type="ChEBI" id="CHEBI:13193"/>
        <dbReference type="ChEBI" id="CHEBI:17499"/>
        <dbReference type="ChEBI" id="CHEBI:60015"/>
        <dbReference type="ChEBI" id="CHEBI:65111"/>
    </reaction>
</comment>
<keyword evidence="12" id="KW-1185">Reference proteome</keyword>
<dbReference type="InterPro" id="IPR013786">
    <property type="entry name" value="AcylCoA_DH/ox_N"/>
</dbReference>
<reference evidence="11 12" key="1">
    <citation type="submission" date="2014-04" db="EMBL/GenBank/DDBJ databases">
        <title>The Genome Sequence of Mycobacterium tuberculosis TKK-01-0051.</title>
        <authorList>
            <consortium name="The Broad Institute Genomics Platform"/>
            <consortium name="The Broad Institute Genome Sequencing Center for Infectious Disease"/>
            <person name="Earl A.M."/>
            <person name="Cohen K."/>
            <person name="Pym A."/>
            <person name="Bishai W."/>
            <person name="Maharaj K."/>
            <person name="Desjardins C."/>
            <person name="Abeel T."/>
            <person name="Young S."/>
            <person name="Zeng Q."/>
            <person name="Gargeya S."/>
            <person name="Abouelleil A."/>
            <person name="Alvarado L."/>
            <person name="Chapman S.B."/>
            <person name="Gainer-Dewar J."/>
            <person name="Goldberg J."/>
            <person name="Griggs A."/>
            <person name="Gujja S."/>
            <person name="Hansen M."/>
            <person name="Howarth C."/>
            <person name="Imamovic A."/>
            <person name="Larimer J."/>
            <person name="Murphy C."/>
            <person name="Naylor J."/>
            <person name="Pearson M."/>
            <person name="Poon T.W."/>
            <person name="Priest M."/>
            <person name="Roberts A."/>
            <person name="Saif S."/>
            <person name="Shea T."/>
            <person name="Sykes S."/>
            <person name="Wortman J."/>
            <person name="Nusbaum C."/>
            <person name="Birren B."/>
        </authorList>
    </citation>
    <scope>NUCLEOTIDE SEQUENCE [LARGE SCALE GENOMIC DNA]</scope>
    <source>
        <strain evidence="11 12">TKK-01-0051</strain>
    </source>
</reference>
<protein>
    <recommendedName>
        <fullName evidence="13">Acyl-CoA dehydrogenase FadE12</fullName>
    </recommendedName>
</protein>
<keyword evidence="3 7" id="KW-0285">Flavoprotein</keyword>
<evidence type="ECO:0000313" key="11">
    <source>
        <dbReference type="EMBL" id="KBZ60444.1"/>
    </source>
</evidence>
<evidence type="ECO:0000259" key="10">
    <source>
        <dbReference type="Pfam" id="PF02771"/>
    </source>
</evidence>
<dbReference type="Pfam" id="PF00441">
    <property type="entry name" value="Acyl-CoA_dh_1"/>
    <property type="match status" value="1"/>
</dbReference>
<dbReference type="AlphaFoldDB" id="A0A051TU80"/>
<organism evidence="11 12">
    <name type="scientific">Mycobacterium [tuberculosis] TKK-01-0051</name>
    <dbReference type="NCBI Taxonomy" id="1324261"/>
    <lineage>
        <taxon>Bacteria</taxon>
        <taxon>Bacillati</taxon>
        <taxon>Actinomycetota</taxon>
        <taxon>Actinomycetes</taxon>
        <taxon>Mycobacteriales</taxon>
        <taxon>Mycobacteriaceae</taxon>
        <taxon>Mycobacterium</taxon>
        <taxon>Mycobacterium avium complex (MAC)</taxon>
    </lineage>
</organism>
<evidence type="ECO:0000259" key="8">
    <source>
        <dbReference type="Pfam" id="PF00441"/>
    </source>
</evidence>
<dbReference type="EMBL" id="JLXW01000010">
    <property type="protein sequence ID" value="KBZ60444.1"/>
    <property type="molecule type" value="Genomic_DNA"/>
</dbReference>
<dbReference type="GO" id="GO:0033539">
    <property type="term" value="P:fatty acid beta-oxidation using acyl-CoA dehydrogenase"/>
    <property type="evidence" value="ECO:0007669"/>
    <property type="project" value="TreeGrafter"/>
</dbReference>
<dbReference type="InterPro" id="IPR050741">
    <property type="entry name" value="Acyl-CoA_dehydrogenase"/>
</dbReference>
<dbReference type="FunFam" id="2.40.110.10:FF:000002">
    <property type="entry name" value="Acyl-CoA dehydrogenase fadE12"/>
    <property type="match status" value="1"/>
</dbReference>
<dbReference type="InterPro" id="IPR009075">
    <property type="entry name" value="AcylCo_DH/oxidase_C"/>
</dbReference>
<evidence type="ECO:0008006" key="13">
    <source>
        <dbReference type="Google" id="ProtNLM"/>
    </source>
</evidence>
<dbReference type="GO" id="GO:0005737">
    <property type="term" value="C:cytoplasm"/>
    <property type="evidence" value="ECO:0007669"/>
    <property type="project" value="TreeGrafter"/>
</dbReference>
<dbReference type="PANTHER" id="PTHR48083:SF1">
    <property type="entry name" value="DEHYDROGENASE, PUTATIVE (AFU_ORTHOLOGUE AFUA_7G06510)-RELATED"/>
    <property type="match status" value="1"/>
</dbReference>
<dbReference type="PATRIC" id="fig|1324261.3.peg.3428"/>
<gene>
    <name evidence="11" type="ORF">K875_03388</name>
</gene>
<evidence type="ECO:0000256" key="4">
    <source>
        <dbReference type="ARBA" id="ARBA00022827"/>
    </source>
</evidence>
<dbReference type="FunFam" id="1.20.140.10:FF:000012">
    <property type="entry name" value="Acyl-CoA dehydrogenase fadE12"/>
    <property type="match status" value="1"/>
</dbReference>
<feature type="domain" description="Acyl-CoA dehydrogenase/oxidase N-terminal" evidence="10">
    <location>
        <begin position="6"/>
        <end position="117"/>
    </location>
</feature>
<dbReference type="InterPro" id="IPR037069">
    <property type="entry name" value="AcylCoA_DH/ox_N_sf"/>
</dbReference>
<dbReference type="InterPro" id="IPR006091">
    <property type="entry name" value="Acyl-CoA_Oxase/DH_mid-dom"/>
</dbReference>
<dbReference type="SUPFAM" id="SSF56645">
    <property type="entry name" value="Acyl-CoA dehydrogenase NM domain-like"/>
    <property type="match status" value="1"/>
</dbReference>
<dbReference type="HOGENOM" id="CLU_018204_0_2_11"/>
<evidence type="ECO:0000256" key="1">
    <source>
        <dbReference type="ARBA" id="ARBA00001974"/>
    </source>
</evidence>
<dbReference type="Gene3D" id="1.20.140.10">
    <property type="entry name" value="Butyryl-CoA Dehydrogenase, subunit A, domain 3"/>
    <property type="match status" value="1"/>
</dbReference>
<dbReference type="Pfam" id="PF02770">
    <property type="entry name" value="Acyl-CoA_dh_M"/>
    <property type="match status" value="1"/>
</dbReference>
<dbReference type="InterPro" id="IPR009100">
    <property type="entry name" value="AcylCoA_DH/oxidase_NM_dom_sf"/>
</dbReference>
<evidence type="ECO:0000256" key="7">
    <source>
        <dbReference type="RuleBase" id="RU362125"/>
    </source>
</evidence>
<dbReference type="RefSeq" id="WP_011560586.1">
    <property type="nucleotide sequence ID" value="NZ_KK328284.1"/>
</dbReference>
<dbReference type="Gene3D" id="2.40.110.10">
    <property type="entry name" value="Butyryl-CoA Dehydrogenase, subunit A, domain 2"/>
    <property type="match status" value="1"/>
</dbReference>
<comment type="cofactor">
    <cofactor evidence="1 7">
        <name>FAD</name>
        <dbReference type="ChEBI" id="CHEBI:57692"/>
    </cofactor>
</comment>
<sequence length="384" mass="40903">MELHETEERQDLRKAVAEIAKDFGHEYYLEKSLAGGKSTELWQAVGKQGFLGVNLSEQYGGGGGGIYDMQIVGEELAAAGCPLLMTVVSPTICGTIIQAFGSEELKQQWLPGIASGETIMAFAITEPDAGSNSHNISTTAKRDGDDWVINGTKYYISGVDEAEAILVVTRTSTNDSGRGLLSLLVVPTDVPGLTKSLIPVQAVTPEKQFTLFFDDVRVPAANLIGAENEGLRQVFMGLNPERIMGAALGNGIGRYALDKAADYARNRHVWGTPIGSHQGVSHPLAHAKIQVELARLMTQRAASLHDAGDPGSGEASNMAKYAAAEAGILALDQAIQTHGGNGMATEYGLATLWGPARLMRTAPISREMILNFVAQHSLKLPASY</sequence>
<evidence type="ECO:0000256" key="6">
    <source>
        <dbReference type="ARBA" id="ARBA00052546"/>
    </source>
</evidence>
<keyword evidence="5 7" id="KW-0560">Oxidoreductase</keyword>
<keyword evidence="4 7" id="KW-0274">FAD</keyword>
<evidence type="ECO:0000256" key="5">
    <source>
        <dbReference type="ARBA" id="ARBA00023002"/>
    </source>
</evidence>
<dbReference type="InterPro" id="IPR046373">
    <property type="entry name" value="Acyl-CoA_Oxase/DH_mid-dom_sf"/>
</dbReference>
<proteinExistence type="inferred from homology"/>
<dbReference type="GO" id="GO:0050660">
    <property type="term" value="F:flavin adenine dinucleotide binding"/>
    <property type="evidence" value="ECO:0007669"/>
    <property type="project" value="InterPro"/>
</dbReference>
<comment type="similarity">
    <text evidence="2 7">Belongs to the acyl-CoA dehydrogenase family.</text>
</comment>
<feature type="domain" description="Acyl-CoA oxidase/dehydrogenase middle" evidence="9">
    <location>
        <begin position="121"/>
        <end position="216"/>
    </location>
</feature>
<dbReference type="Gene3D" id="1.10.540.10">
    <property type="entry name" value="Acyl-CoA dehydrogenase/oxidase, N-terminal domain"/>
    <property type="match status" value="1"/>
</dbReference>
<dbReference type="InterPro" id="IPR036250">
    <property type="entry name" value="AcylCo_DH-like_C"/>
</dbReference>
<comment type="caution">
    <text evidence="11">The sequence shown here is derived from an EMBL/GenBank/DDBJ whole genome shotgun (WGS) entry which is preliminary data.</text>
</comment>
<evidence type="ECO:0000313" key="12">
    <source>
        <dbReference type="Proteomes" id="UP000025947"/>
    </source>
</evidence>
<dbReference type="SUPFAM" id="SSF47203">
    <property type="entry name" value="Acyl-CoA dehydrogenase C-terminal domain-like"/>
    <property type="match status" value="1"/>
</dbReference>
<evidence type="ECO:0000256" key="3">
    <source>
        <dbReference type="ARBA" id="ARBA00022630"/>
    </source>
</evidence>
<dbReference type="GO" id="GO:0003995">
    <property type="term" value="F:acyl-CoA dehydrogenase activity"/>
    <property type="evidence" value="ECO:0007669"/>
    <property type="project" value="TreeGrafter"/>
</dbReference>
<dbReference type="Pfam" id="PF02771">
    <property type="entry name" value="Acyl-CoA_dh_N"/>
    <property type="match status" value="1"/>
</dbReference>
<name>A0A051TU80_9MYCO</name>
<dbReference type="PANTHER" id="PTHR48083">
    <property type="entry name" value="MEDIUM-CHAIN SPECIFIC ACYL-COA DEHYDROGENASE, MITOCHONDRIAL-RELATED"/>
    <property type="match status" value="1"/>
</dbReference>
<evidence type="ECO:0000259" key="9">
    <source>
        <dbReference type="Pfam" id="PF02770"/>
    </source>
</evidence>
<evidence type="ECO:0000256" key="2">
    <source>
        <dbReference type="ARBA" id="ARBA00009347"/>
    </source>
</evidence>
<dbReference type="Proteomes" id="UP000025947">
    <property type="component" value="Unassembled WGS sequence"/>
</dbReference>
<dbReference type="CDD" id="cd00567">
    <property type="entry name" value="ACAD"/>
    <property type="match status" value="1"/>
</dbReference>